<dbReference type="Gene3D" id="3.20.20.80">
    <property type="entry name" value="Glycosidases"/>
    <property type="match status" value="1"/>
</dbReference>
<dbReference type="EMBL" id="LT629757">
    <property type="protein sequence ID" value="SDT02826.1"/>
    <property type="molecule type" value="Genomic_DNA"/>
</dbReference>
<dbReference type="RefSeq" id="WP_091731969.1">
    <property type="nucleotide sequence ID" value="NZ_LT629757.1"/>
</dbReference>
<protein>
    <submittedName>
        <fullName evidence="1">Cellulase (Glycosyl hydrolase family 5)</fullName>
    </submittedName>
</protein>
<dbReference type="InterPro" id="IPR051923">
    <property type="entry name" value="Glycosyl_Hydrolase_39"/>
</dbReference>
<keyword evidence="1" id="KW-0378">Hydrolase</keyword>
<dbReference type="PANTHER" id="PTHR12631:SF10">
    <property type="entry name" value="BETA-XYLOSIDASE-LIKE PROTEIN-RELATED"/>
    <property type="match status" value="1"/>
</dbReference>
<dbReference type="SUPFAM" id="SSF51445">
    <property type="entry name" value="(Trans)glycosidases"/>
    <property type="match status" value="1"/>
</dbReference>
<dbReference type="OrthoDB" id="5242547at2"/>
<dbReference type="Proteomes" id="UP000198859">
    <property type="component" value="Chromosome I"/>
</dbReference>
<proteinExistence type="predicted"/>
<reference evidence="2" key="1">
    <citation type="submission" date="2016-10" db="EMBL/GenBank/DDBJ databases">
        <authorList>
            <person name="Varghese N."/>
            <person name="Submissions S."/>
        </authorList>
    </citation>
    <scope>NUCLEOTIDE SEQUENCE [LARGE SCALE GENOMIC DNA]</scope>
    <source>
        <strain evidence="2">DSM 22127</strain>
    </source>
</reference>
<evidence type="ECO:0000313" key="1">
    <source>
        <dbReference type="EMBL" id="SDT02826.1"/>
    </source>
</evidence>
<dbReference type="PANTHER" id="PTHR12631">
    <property type="entry name" value="ALPHA-L-IDURONIDASE"/>
    <property type="match status" value="1"/>
</dbReference>
<evidence type="ECO:0000313" key="2">
    <source>
        <dbReference type="Proteomes" id="UP000198859"/>
    </source>
</evidence>
<sequence length="377" mass="39816">MATVDRHPGRALTGALALLAAALVLGVVLGPRTGTPVGADGSAREPGLPVGVSFGERLTRASPAELATALDDVVALGARWVRLDVSWPTIQPVSADQHDWAALDRVVAEAQQRDLDVLGVVTWSAPWVRDPGCTTFTCPPASAASYAVFAGEVAQRYRGRIAAYEIWNEPNLDLFWVAPDPRRYRELLTGATLALQQGDPDAQVLMGGLAANDRREGVVDAGDFLRVACSGGACRGLDGVAYHPYTYPRTPTDPAVETPWQRMTRSTRQGPALDGLMSAAGIDPSALWVTEYGAPTGGASTDGSPTGAVDEAQQARILAAGVRAAAAAPQVRALMLYTWRDLETGGTVEDHFGLRRLDGSQKPAWEAVRRAVADTSG</sequence>
<name>A0A1H1X2H2_9ACTN</name>
<keyword evidence="2" id="KW-1185">Reference proteome</keyword>
<dbReference type="STRING" id="642780.SAMN04488570_3331"/>
<dbReference type="InterPro" id="IPR017853">
    <property type="entry name" value="GH"/>
</dbReference>
<gene>
    <name evidence="1" type="ORF">SAMN04488570_3331</name>
</gene>
<dbReference type="AlphaFoldDB" id="A0A1H1X2H2"/>
<dbReference type="GO" id="GO:0004553">
    <property type="term" value="F:hydrolase activity, hydrolyzing O-glycosyl compounds"/>
    <property type="evidence" value="ECO:0007669"/>
    <property type="project" value="TreeGrafter"/>
</dbReference>
<accession>A0A1H1X2H2</accession>
<organism evidence="1 2">
    <name type="scientific">Nocardioides scoriae</name>
    <dbReference type="NCBI Taxonomy" id="642780"/>
    <lineage>
        <taxon>Bacteria</taxon>
        <taxon>Bacillati</taxon>
        <taxon>Actinomycetota</taxon>
        <taxon>Actinomycetes</taxon>
        <taxon>Propionibacteriales</taxon>
        <taxon>Nocardioidaceae</taxon>
        <taxon>Nocardioides</taxon>
    </lineage>
</organism>